<evidence type="ECO:0000256" key="1">
    <source>
        <dbReference type="ARBA" id="ARBA00004123"/>
    </source>
</evidence>
<dbReference type="InterPro" id="IPR036864">
    <property type="entry name" value="Zn2-C6_fun-type_DNA-bd_sf"/>
</dbReference>
<dbReference type="InterPro" id="IPR001138">
    <property type="entry name" value="Zn2Cys6_DnaBD"/>
</dbReference>
<keyword evidence="2" id="KW-0479">Metal-binding</keyword>
<dbReference type="EMBL" id="JBAWTH010000013">
    <property type="protein sequence ID" value="KAL2289281.1"/>
    <property type="molecule type" value="Genomic_DNA"/>
</dbReference>
<evidence type="ECO:0000259" key="8">
    <source>
        <dbReference type="PROSITE" id="PS50048"/>
    </source>
</evidence>
<dbReference type="PANTHER" id="PTHR47540">
    <property type="entry name" value="THIAMINE REPRESSIBLE GENES REGULATORY PROTEIN THI5"/>
    <property type="match status" value="1"/>
</dbReference>
<evidence type="ECO:0000256" key="4">
    <source>
        <dbReference type="ARBA" id="ARBA00023125"/>
    </source>
</evidence>
<evidence type="ECO:0000256" key="3">
    <source>
        <dbReference type="ARBA" id="ARBA00023015"/>
    </source>
</evidence>
<dbReference type="Gene3D" id="4.10.240.10">
    <property type="entry name" value="Zn(2)-C6 fungal-type DNA-binding domain"/>
    <property type="match status" value="1"/>
</dbReference>
<dbReference type="PANTHER" id="PTHR47540:SF6">
    <property type="entry name" value="ZN(II)2CYS6 TRANSCRIPTION FACTOR (EUROFUNG)"/>
    <property type="match status" value="1"/>
</dbReference>
<dbReference type="CDD" id="cd12148">
    <property type="entry name" value="fungal_TF_MHR"/>
    <property type="match status" value="1"/>
</dbReference>
<feature type="compositionally biased region" description="Polar residues" evidence="7">
    <location>
        <begin position="112"/>
        <end position="122"/>
    </location>
</feature>
<dbReference type="SMART" id="SM00066">
    <property type="entry name" value="GAL4"/>
    <property type="match status" value="1"/>
</dbReference>
<evidence type="ECO:0000256" key="2">
    <source>
        <dbReference type="ARBA" id="ARBA00022723"/>
    </source>
</evidence>
<dbReference type="CDD" id="cd00067">
    <property type="entry name" value="GAL4"/>
    <property type="match status" value="1"/>
</dbReference>
<comment type="caution">
    <text evidence="9">The sequence shown here is derived from an EMBL/GenBank/DDBJ whole genome shotgun (WGS) entry which is preliminary data.</text>
</comment>
<evidence type="ECO:0000313" key="9">
    <source>
        <dbReference type="EMBL" id="KAL2289281.1"/>
    </source>
</evidence>
<proteinExistence type="predicted"/>
<accession>A0ABR4F3K5</accession>
<name>A0ABR4F3K5_9PEZI</name>
<keyword evidence="6" id="KW-0539">Nucleus</keyword>
<dbReference type="SMART" id="SM00906">
    <property type="entry name" value="Fungal_trans"/>
    <property type="match status" value="1"/>
</dbReference>
<feature type="region of interest" description="Disordered" evidence="7">
    <location>
        <begin position="88"/>
        <end position="147"/>
    </location>
</feature>
<dbReference type="InterPro" id="IPR007219">
    <property type="entry name" value="XnlR_reg_dom"/>
</dbReference>
<reference evidence="9 10" key="1">
    <citation type="submission" date="2024-03" db="EMBL/GenBank/DDBJ databases">
        <title>A high-quality draft genome sequence of Diaporthe vaccinii, a causative agent of upright dieback and viscid rot disease in cranberry plants.</title>
        <authorList>
            <person name="Sarrasin M."/>
            <person name="Lang B.F."/>
            <person name="Burger G."/>
        </authorList>
    </citation>
    <scope>NUCLEOTIDE SEQUENCE [LARGE SCALE GENOMIC DNA]</scope>
    <source>
        <strain evidence="9 10">IS7</strain>
    </source>
</reference>
<keyword evidence="3" id="KW-0805">Transcription regulation</keyword>
<dbReference type="PROSITE" id="PS00463">
    <property type="entry name" value="ZN2_CY6_FUNGAL_1"/>
    <property type="match status" value="1"/>
</dbReference>
<protein>
    <recommendedName>
        <fullName evidence="8">Zn(2)-C6 fungal-type domain-containing protein</fullName>
    </recommendedName>
</protein>
<evidence type="ECO:0000256" key="6">
    <source>
        <dbReference type="ARBA" id="ARBA00023242"/>
    </source>
</evidence>
<feature type="domain" description="Zn(2)-C6 fungal-type" evidence="8">
    <location>
        <begin position="28"/>
        <end position="59"/>
    </location>
</feature>
<keyword evidence="10" id="KW-1185">Reference proteome</keyword>
<evidence type="ECO:0000313" key="10">
    <source>
        <dbReference type="Proteomes" id="UP001600888"/>
    </source>
</evidence>
<evidence type="ECO:0000256" key="5">
    <source>
        <dbReference type="ARBA" id="ARBA00023163"/>
    </source>
</evidence>
<organism evidence="9 10">
    <name type="scientific">Diaporthe vaccinii</name>
    <dbReference type="NCBI Taxonomy" id="105482"/>
    <lineage>
        <taxon>Eukaryota</taxon>
        <taxon>Fungi</taxon>
        <taxon>Dikarya</taxon>
        <taxon>Ascomycota</taxon>
        <taxon>Pezizomycotina</taxon>
        <taxon>Sordariomycetes</taxon>
        <taxon>Sordariomycetidae</taxon>
        <taxon>Diaporthales</taxon>
        <taxon>Diaporthaceae</taxon>
        <taxon>Diaporthe</taxon>
        <taxon>Diaporthe eres species complex</taxon>
    </lineage>
</organism>
<dbReference type="Pfam" id="PF00172">
    <property type="entry name" value="Zn_clus"/>
    <property type="match status" value="1"/>
</dbReference>
<dbReference type="InterPro" id="IPR051711">
    <property type="entry name" value="Stress_Response_Reg"/>
</dbReference>
<evidence type="ECO:0000256" key="7">
    <source>
        <dbReference type="SAM" id="MobiDB-lite"/>
    </source>
</evidence>
<dbReference type="Pfam" id="PF04082">
    <property type="entry name" value="Fungal_trans"/>
    <property type="match status" value="1"/>
</dbReference>
<gene>
    <name evidence="9" type="ORF">FJTKL_02295</name>
</gene>
<keyword evidence="4" id="KW-0238">DNA-binding</keyword>
<dbReference type="Proteomes" id="UP001600888">
    <property type="component" value="Unassembled WGS sequence"/>
</dbReference>
<dbReference type="PROSITE" id="PS50048">
    <property type="entry name" value="ZN2_CY6_FUNGAL_2"/>
    <property type="match status" value="1"/>
</dbReference>
<keyword evidence="5" id="KW-0804">Transcription</keyword>
<feature type="compositionally biased region" description="Basic and acidic residues" evidence="7">
    <location>
        <begin position="97"/>
        <end position="111"/>
    </location>
</feature>
<feature type="compositionally biased region" description="Basic and acidic residues" evidence="7">
    <location>
        <begin position="123"/>
        <end position="138"/>
    </location>
</feature>
<comment type="subcellular location">
    <subcellularLocation>
        <location evidence="1">Nucleus</location>
    </subcellularLocation>
</comment>
<sequence length="713" mass="79367">MPRTPGSTRPSAAARSARGMLPTGKIIACYRCHERKVKCSGGRPCQNCQQSERAAECSYPQRNRTVKVPQSLLDTLFQEIEILKRQVVSQPQSVENHAVENDNARDTDPSHDATQQSLQSSRDAQRDLSVDTADEKTETSPAMSTGPWFDSMNIFKSPVLIGEAADAAFATRFRQVIADPSTPEPTHLLRLNHATNESLMSVVDVNVPWPSPSRAKFLLGAAMRYIGRCYHIVQQEAAEEAWEQISHNSSRVGTILRCRTWEMFAIGELYITKSIGINGFPGMAYFAQATKALGYLDERPEVECVELYLLLAFYSMTLNRRYSAYLFAGTATRTAIVIGLHLNVPESQLPDPRIREHRKRLFWTAFVLDRIFASRLNHPPAIQNEDIDLDLPSETPTSTPSDSFGDAEYHVANITLARLLSSIIRSVYSVRKQAEGTCADVSSRAQACLNDLQSWYEALPSRFQINDKSLDDHHELQIVSLHLRFYQVHVILATRPLLLHTLRLQIAASRANPSAISPKIPPSATVLSQACIRSARHSTRLLTRAWIDGNFVTFDCFYTQSLFSSLIILAVSSLLDGIGSRQDREAYEEASRLLEQLKTAGNLVAQECSRHVEAIEGTMLAHLHIGPKAQSDDAAKHSSHGAVSQIERSVADGEVPASGMPWPEQQQPSFQELLCQPVMDFTSLEFVVGEDYLADTYWPDMSADPEEISGAPR</sequence>
<dbReference type="SUPFAM" id="SSF57701">
    <property type="entry name" value="Zn2/Cys6 DNA-binding domain"/>
    <property type="match status" value="1"/>
</dbReference>